<dbReference type="Proteomes" id="UP001530400">
    <property type="component" value="Unassembled WGS sequence"/>
</dbReference>
<evidence type="ECO:0000256" key="1">
    <source>
        <dbReference type="SAM" id="Phobius"/>
    </source>
</evidence>
<comment type="caution">
    <text evidence="2">The sequence shown here is derived from an EMBL/GenBank/DDBJ whole genome shotgun (WGS) entry which is preliminary data.</text>
</comment>
<keyword evidence="1" id="KW-0472">Membrane</keyword>
<accession>A0ABD3NJ16</accession>
<evidence type="ECO:0000313" key="3">
    <source>
        <dbReference type="Proteomes" id="UP001530400"/>
    </source>
</evidence>
<gene>
    <name evidence="2" type="ORF">ACHAWO_012148</name>
</gene>
<organism evidence="2 3">
    <name type="scientific">Cyclotella atomus</name>
    <dbReference type="NCBI Taxonomy" id="382360"/>
    <lineage>
        <taxon>Eukaryota</taxon>
        <taxon>Sar</taxon>
        <taxon>Stramenopiles</taxon>
        <taxon>Ochrophyta</taxon>
        <taxon>Bacillariophyta</taxon>
        <taxon>Coscinodiscophyceae</taxon>
        <taxon>Thalassiosirophycidae</taxon>
        <taxon>Stephanodiscales</taxon>
        <taxon>Stephanodiscaceae</taxon>
        <taxon>Cyclotella</taxon>
    </lineage>
</organism>
<evidence type="ECO:0000313" key="2">
    <source>
        <dbReference type="EMBL" id="KAL3775960.1"/>
    </source>
</evidence>
<sequence>MAGSMQQQQQPTKARPKVVRTNVLFALLLLVACLQMILISIFSGRIENHASDPLYVIHKPNMIQPQQQVLTRKDKRNTSTPNMIFAGISYSDDTISETAIQYLMEAACKYHIQSHVLLSKRTHKTSLEHKIYLLGQHRYMRLAKGGTARQPACTELIHITTAPSDEQLIGETLTRMQSTGEINELLSEGAPNNPLDPENRVARIKRVREYQRQMIRDNVSFKQSNVKQSIIAMIDLDMFDYPPISKLIEVTEKYMLNSSTSALATYDAICANGVQRSRYKEHFPHRGYYDSFATLLLPNTWPVGEDKRTIPRGLLKGENVTLSKLSVRGLLDYFLKEGSTNSENTYNPVPVRSCFGGLTLYRADAWLSLHCRYDLYNKSVDVYRGKEEHQTCEHVVLHECLREKYNDFRIAVQPDMTTLWHLM</sequence>
<name>A0ABD3NJ16_9STRA</name>
<dbReference type="AlphaFoldDB" id="A0ABD3NJ16"/>
<keyword evidence="1" id="KW-1133">Transmembrane helix</keyword>
<feature type="transmembrane region" description="Helical" evidence="1">
    <location>
        <begin position="21"/>
        <end position="42"/>
    </location>
</feature>
<protein>
    <recommendedName>
        <fullName evidence="4">Hexosyltransferase</fullName>
    </recommendedName>
</protein>
<dbReference type="EMBL" id="JALLPJ020001125">
    <property type="protein sequence ID" value="KAL3775960.1"/>
    <property type="molecule type" value="Genomic_DNA"/>
</dbReference>
<keyword evidence="3" id="KW-1185">Reference proteome</keyword>
<evidence type="ECO:0008006" key="4">
    <source>
        <dbReference type="Google" id="ProtNLM"/>
    </source>
</evidence>
<proteinExistence type="predicted"/>
<reference evidence="2 3" key="1">
    <citation type="submission" date="2024-10" db="EMBL/GenBank/DDBJ databases">
        <title>Updated reference genomes for cyclostephanoid diatoms.</title>
        <authorList>
            <person name="Roberts W.R."/>
            <person name="Alverson A.J."/>
        </authorList>
    </citation>
    <scope>NUCLEOTIDE SEQUENCE [LARGE SCALE GENOMIC DNA]</scope>
    <source>
        <strain evidence="2 3">AJA010-31</strain>
    </source>
</reference>
<keyword evidence="1" id="KW-0812">Transmembrane</keyword>